<dbReference type="SMART" id="SM00873">
    <property type="entry name" value="B3_4"/>
    <property type="match status" value="1"/>
</dbReference>
<organism evidence="21 22">
    <name type="scientific">Limnochorda pilosa</name>
    <dbReference type="NCBI Taxonomy" id="1555112"/>
    <lineage>
        <taxon>Bacteria</taxon>
        <taxon>Bacillati</taxon>
        <taxon>Bacillota</taxon>
        <taxon>Limnochordia</taxon>
        <taxon>Limnochordales</taxon>
        <taxon>Limnochordaceae</taxon>
        <taxon>Limnochorda</taxon>
    </lineage>
</organism>
<dbReference type="SUPFAM" id="SSF55681">
    <property type="entry name" value="Class II aaRS and biotin synthetases"/>
    <property type="match status" value="1"/>
</dbReference>
<dbReference type="Gene3D" id="3.30.70.380">
    <property type="entry name" value="Ferrodoxin-fold anticodon-binding domain"/>
    <property type="match status" value="1"/>
</dbReference>
<evidence type="ECO:0000256" key="9">
    <source>
        <dbReference type="ARBA" id="ARBA00022840"/>
    </source>
</evidence>
<dbReference type="InterPro" id="IPR041616">
    <property type="entry name" value="PheRS_beta_core"/>
</dbReference>
<evidence type="ECO:0000256" key="8">
    <source>
        <dbReference type="ARBA" id="ARBA00022741"/>
    </source>
</evidence>
<dbReference type="Pfam" id="PF17759">
    <property type="entry name" value="tRNA_synthFbeta"/>
    <property type="match status" value="1"/>
</dbReference>
<dbReference type="Gene3D" id="3.30.56.10">
    <property type="match status" value="2"/>
</dbReference>
<dbReference type="PROSITE" id="PS50886">
    <property type="entry name" value="TRBD"/>
    <property type="match status" value="1"/>
</dbReference>
<keyword evidence="4 15" id="KW-0963">Cytoplasm</keyword>
<evidence type="ECO:0000313" key="21">
    <source>
        <dbReference type="EMBL" id="BAS28333.1"/>
    </source>
</evidence>
<dbReference type="SMART" id="SM00874">
    <property type="entry name" value="B5"/>
    <property type="match status" value="1"/>
</dbReference>
<dbReference type="AlphaFoldDB" id="A0A0K2SMH5"/>
<dbReference type="InterPro" id="IPR009061">
    <property type="entry name" value="DNA-bd_dom_put_sf"/>
</dbReference>
<accession>A0A0K2SMH5</accession>
<dbReference type="InterPro" id="IPR033714">
    <property type="entry name" value="tRNA_bind_bactPheRS"/>
</dbReference>
<feature type="binding site" evidence="15">
    <location>
        <position position="474"/>
    </location>
    <ligand>
        <name>Mg(2+)</name>
        <dbReference type="ChEBI" id="CHEBI:18420"/>
        <note>shared with alpha subunit</note>
    </ligand>
</feature>
<evidence type="ECO:0000259" key="20">
    <source>
        <dbReference type="PROSITE" id="PS51483"/>
    </source>
</evidence>
<dbReference type="InterPro" id="IPR005121">
    <property type="entry name" value="Fdx_antiC-bd"/>
</dbReference>
<feature type="binding site" evidence="15">
    <location>
        <position position="480"/>
    </location>
    <ligand>
        <name>Mg(2+)</name>
        <dbReference type="ChEBI" id="CHEBI:18420"/>
        <note>shared with alpha subunit</note>
    </ligand>
</feature>
<dbReference type="Pfam" id="PF03484">
    <property type="entry name" value="B5"/>
    <property type="match status" value="1"/>
</dbReference>
<dbReference type="SMART" id="SM00896">
    <property type="entry name" value="FDX-ACB"/>
    <property type="match status" value="1"/>
</dbReference>
<proteinExistence type="inferred from homology"/>
<dbReference type="PANTHER" id="PTHR10947:SF0">
    <property type="entry name" value="PHENYLALANINE--TRNA LIGASE BETA SUBUNIT"/>
    <property type="match status" value="1"/>
</dbReference>
<evidence type="ECO:0000256" key="3">
    <source>
        <dbReference type="ARBA" id="ARBA00011209"/>
    </source>
</evidence>
<dbReference type="GO" id="GO:0000049">
    <property type="term" value="F:tRNA binding"/>
    <property type="evidence" value="ECO:0007669"/>
    <property type="project" value="UniProtKB-UniRule"/>
</dbReference>
<evidence type="ECO:0000256" key="1">
    <source>
        <dbReference type="ARBA" id="ARBA00004496"/>
    </source>
</evidence>
<evidence type="ECO:0000256" key="2">
    <source>
        <dbReference type="ARBA" id="ARBA00008653"/>
    </source>
</evidence>
<dbReference type="GO" id="GO:0006432">
    <property type="term" value="P:phenylalanyl-tRNA aminoacylation"/>
    <property type="evidence" value="ECO:0007669"/>
    <property type="project" value="UniProtKB-UniRule"/>
</dbReference>
<keyword evidence="6 15" id="KW-0436">Ligase</keyword>
<feature type="domain" description="FDX-ACB" evidence="19">
    <location>
        <begin position="721"/>
        <end position="812"/>
    </location>
</feature>
<dbReference type="CDD" id="cd02796">
    <property type="entry name" value="tRNA_bind_bactPheRS"/>
    <property type="match status" value="1"/>
</dbReference>
<dbReference type="FunFam" id="3.50.40.10:FF:000001">
    <property type="entry name" value="Phenylalanine--tRNA ligase beta subunit"/>
    <property type="match status" value="1"/>
</dbReference>
<dbReference type="InterPro" id="IPR045060">
    <property type="entry name" value="Phe-tRNA-ligase_IIc_bsu"/>
</dbReference>
<keyword evidence="5 16" id="KW-0820">tRNA-binding</keyword>
<evidence type="ECO:0000256" key="16">
    <source>
        <dbReference type="PROSITE-ProRule" id="PRU00209"/>
    </source>
</evidence>
<keyword evidence="12 15" id="KW-0648">Protein biosynthesis</keyword>
<evidence type="ECO:0000259" key="19">
    <source>
        <dbReference type="PROSITE" id="PS51447"/>
    </source>
</evidence>
<dbReference type="GO" id="GO:0140096">
    <property type="term" value="F:catalytic activity, acting on a protein"/>
    <property type="evidence" value="ECO:0007669"/>
    <property type="project" value="UniProtKB-ARBA"/>
</dbReference>
<dbReference type="OrthoDB" id="9805455at2"/>
<dbReference type="GO" id="GO:0009328">
    <property type="term" value="C:phenylalanine-tRNA ligase complex"/>
    <property type="evidence" value="ECO:0007669"/>
    <property type="project" value="TreeGrafter"/>
</dbReference>
<dbReference type="Gene3D" id="3.50.40.10">
    <property type="entry name" value="Phenylalanyl-trna Synthetase, Chain B, domain 3"/>
    <property type="match status" value="1"/>
</dbReference>
<dbReference type="InterPro" id="IPR036690">
    <property type="entry name" value="Fdx_antiC-bd_sf"/>
</dbReference>
<dbReference type="GO" id="GO:0016740">
    <property type="term" value="F:transferase activity"/>
    <property type="evidence" value="ECO:0007669"/>
    <property type="project" value="UniProtKB-ARBA"/>
</dbReference>
<dbReference type="EMBL" id="AP014924">
    <property type="protein sequence ID" value="BAS28333.1"/>
    <property type="molecule type" value="Genomic_DNA"/>
</dbReference>
<gene>
    <name evidence="15" type="primary">pheT</name>
    <name evidence="21" type="ORF">LIP_2497</name>
</gene>
<evidence type="ECO:0000256" key="11">
    <source>
        <dbReference type="ARBA" id="ARBA00022884"/>
    </source>
</evidence>
<dbReference type="Gene3D" id="3.30.930.10">
    <property type="entry name" value="Bira Bifunctional Protein, Domain 2"/>
    <property type="match status" value="1"/>
</dbReference>
<dbReference type="SUPFAM" id="SSF56037">
    <property type="entry name" value="PheT/TilS domain"/>
    <property type="match status" value="1"/>
</dbReference>
<evidence type="ECO:0000256" key="7">
    <source>
        <dbReference type="ARBA" id="ARBA00022723"/>
    </source>
</evidence>
<dbReference type="Pfam" id="PF03147">
    <property type="entry name" value="FDX-ACB"/>
    <property type="match status" value="1"/>
</dbReference>
<dbReference type="InterPro" id="IPR002547">
    <property type="entry name" value="tRNA-bd_dom"/>
</dbReference>
<dbReference type="NCBIfam" id="TIGR00472">
    <property type="entry name" value="pheT_bact"/>
    <property type="match status" value="1"/>
</dbReference>
<comment type="subcellular location">
    <subcellularLocation>
        <location evidence="1 15">Cytoplasm</location>
    </subcellularLocation>
</comment>
<dbReference type="EC" id="6.1.1.20" evidence="15"/>
<evidence type="ECO:0000256" key="14">
    <source>
        <dbReference type="ARBA" id="ARBA00049255"/>
    </source>
</evidence>
<feature type="region of interest" description="Disordered" evidence="17">
    <location>
        <begin position="85"/>
        <end position="116"/>
    </location>
</feature>
<evidence type="ECO:0000256" key="15">
    <source>
        <dbReference type="HAMAP-Rule" id="MF_00283"/>
    </source>
</evidence>
<feature type="domain" description="B5" evidence="20">
    <location>
        <begin position="421"/>
        <end position="496"/>
    </location>
</feature>
<dbReference type="CDD" id="cd00769">
    <property type="entry name" value="PheRS_beta_core"/>
    <property type="match status" value="1"/>
</dbReference>
<dbReference type="Pfam" id="PF03483">
    <property type="entry name" value="B3_4"/>
    <property type="match status" value="1"/>
</dbReference>
<feature type="binding site" evidence="15">
    <location>
        <position position="484"/>
    </location>
    <ligand>
        <name>Mg(2+)</name>
        <dbReference type="ChEBI" id="CHEBI:18420"/>
        <note>shared with alpha subunit</note>
    </ligand>
</feature>
<feature type="domain" description="TRNA-binding" evidence="18">
    <location>
        <begin position="40"/>
        <end position="162"/>
    </location>
</feature>
<dbReference type="SUPFAM" id="SSF50249">
    <property type="entry name" value="Nucleic acid-binding proteins"/>
    <property type="match status" value="1"/>
</dbReference>
<reference evidence="22" key="2">
    <citation type="journal article" date="2016" name="Int. J. Syst. Evol. Microbiol.">
        <title>Complete genome sequence and cell structure of Limnochorda pilosa, a Gram-negative spore-former within the phylum Firmicutes.</title>
        <authorList>
            <person name="Watanabe M."/>
            <person name="Kojima H."/>
            <person name="Fukui M."/>
        </authorList>
    </citation>
    <scope>NUCLEOTIDE SEQUENCE [LARGE SCALE GENOMIC DNA]</scope>
    <source>
        <strain evidence="22">HC45</strain>
    </source>
</reference>
<dbReference type="PROSITE" id="PS51483">
    <property type="entry name" value="B5"/>
    <property type="match status" value="1"/>
</dbReference>
<dbReference type="PATRIC" id="fig|1555112.3.peg.2542"/>
<dbReference type="InterPro" id="IPR004532">
    <property type="entry name" value="Phe-tRNA-ligase_IIc_bsu_bact"/>
</dbReference>
<feature type="binding site" evidence="15">
    <location>
        <position position="483"/>
    </location>
    <ligand>
        <name>Mg(2+)</name>
        <dbReference type="ChEBI" id="CHEBI:18420"/>
        <note>shared with alpha subunit</note>
    </ligand>
</feature>
<evidence type="ECO:0000256" key="6">
    <source>
        <dbReference type="ARBA" id="ARBA00022598"/>
    </source>
</evidence>
<keyword evidence="9 15" id="KW-0067">ATP-binding</keyword>
<dbReference type="SUPFAM" id="SSF46955">
    <property type="entry name" value="Putative DNA-binding domain"/>
    <property type="match status" value="1"/>
</dbReference>
<dbReference type="STRING" id="1555112.LIP_2497"/>
<evidence type="ECO:0000313" key="22">
    <source>
        <dbReference type="Proteomes" id="UP000065807"/>
    </source>
</evidence>
<keyword evidence="22" id="KW-1185">Reference proteome</keyword>
<comment type="catalytic activity">
    <reaction evidence="14 15">
        <text>tRNA(Phe) + L-phenylalanine + ATP = L-phenylalanyl-tRNA(Phe) + AMP + diphosphate + H(+)</text>
        <dbReference type="Rhea" id="RHEA:19413"/>
        <dbReference type="Rhea" id="RHEA-COMP:9668"/>
        <dbReference type="Rhea" id="RHEA-COMP:9699"/>
        <dbReference type="ChEBI" id="CHEBI:15378"/>
        <dbReference type="ChEBI" id="CHEBI:30616"/>
        <dbReference type="ChEBI" id="CHEBI:33019"/>
        <dbReference type="ChEBI" id="CHEBI:58095"/>
        <dbReference type="ChEBI" id="CHEBI:78442"/>
        <dbReference type="ChEBI" id="CHEBI:78531"/>
        <dbReference type="ChEBI" id="CHEBI:456215"/>
        <dbReference type="EC" id="6.1.1.20"/>
    </reaction>
</comment>
<evidence type="ECO:0000256" key="17">
    <source>
        <dbReference type="SAM" id="MobiDB-lite"/>
    </source>
</evidence>
<keyword evidence="11 16" id="KW-0694">RNA-binding</keyword>
<keyword evidence="13 15" id="KW-0030">Aminoacyl-tRNA synthetase</keyword>
<evidence type="ECO:0000256" key="10">
    <source>
        <dbReference type="ARBA" id="ARBA00022842"/>
    </source>
</evidence>
<name>A0A0K2SMH5_LIMPI</name>
<dbReference type="GO" id="GO:0005524">
    <property type="term" value="F:ATP binding"/>
    <property type="evidence" value="ECO:0007669"/>
    <property type="project" value="UniProtKB-UniRule"/>
</dbReference>
<dbReference type="Proteomes" id="UP000065807">
    <property type="component" value="Chromosome"/>
</dbReference>
<dbReference type="Gene3D" id="2.40.50.140">
    <property type="entry name" value="Nucleic acid-binding proteins"/>
    <property type="match status" value="1"/>
</dbReference>
<keyword evidence="7 15" id="KW-0479">Metal-binding</keyword>
<sequence>MRLPLDWMAEYVDVAEPIESVARRLTAAGPKVEGVHRAPAGVLEQVRVARILEARPHPGSDHLWVCQVEAGDGRRQVVSGAPNTREGIRVPYAPPGTRLPETDGRGGGAREGAPATRTVEVREVRGVRSEGMLCSQAELGVGPDASGLWILPGRPPEGLALADALPLAGQVLEFEIYPNRPDCLSVLGLAREWHAVSGAPLREPRIRLEEGPSPVEERVEVIVEAPDLCPRYAARVVEGVRIAPSPPWMQERLLQAGMRPINNVVDVTNYVMLEMGQPLHAFDADRVRAGSGGKAALVVRRAREGERIVTLDGAERSLTPEMLLIAGRCQPLVIAGIMGGEEAEVHPGTSEVVLESAHFHGPSIRRTSRLLGLRSESSLRFEKGLDPDLVPLALDRAAALVAELAGGRVARGRIDVYPVPKERAWVSLSAERVNRLLGTRLAPEEMAASLRALDFEVREAPGGLRARAPVGRVDVEREADLVEEIGRLYGYDRIEPTIPASTQVGGPGTTYHGRDRIRDVLVAAGLSEAVTYSFVDPEDLRRLEVPEEDWLRLENPLSREQSVMRGSLLPGLILAARLNLSRSQYGEEGGVALFELGRVFHREAPEEERLGLLLTGRHPVRSWQGRRDVHFFDLKGLLEAVADLLGVALVLEPDAGYPYHPGQSARWVLDGSLIGRLGALHPRAQQRFDLAGRWPRPIYAAEVRVAPLVGLAGPPLARTPSTFPSVTRDLALLVPRELPAARVTETVREAGGPLLESLELFDRYQGEQVGGGRVSLAYRLSFRADRTLTDAEVNDRIRAILDALEGVGVRVR</sequence>
<dbReference type="GO" id="GO:0004826">
    <property type="term" value="F:phenylalanine-tRNA ligase activity"/>
    <property type="evidence" value="ECO:0007669"/>
    <property type="project" value="UniProtKB-UniRule"/>
</dbReference>
<protein>
    <recommendedName>
        <fullName evidence="15">Phenylalanine--tRNA ligase beta subunit</fullName>
        <ecNumber evidence="15">6.1.1.20</ecNumber>
    </recommendedName>
    <alternativeName>
        <fullName evidence="15">Phenylalanyl-tRNA synthetase beta subunit</fullName>
        <shortName evidence="15">PheRS</shortName>
    </alternativeName>
</protein>
<dbReference type="InterPro" id="IPR005147">
    <property type="entry name" value="tRNA_synthase_B5-dom"/>
</dbReference>
<evidence type="ECO:0000256" key="12">
    <source>
        <dbReference type="ARBA" id="ARBA00022917"/>
    </source>
</evidence>
<dbReference type="HAMAP" id="MF_00283">
    <property type="entry name" value="Phe_tRNA_synth_beta1"/>
    <property type="match status" value="1"/>
</dbReference>
<dbReference type="RefSeq" id="WP_068138530.1">
    <property type="nucleotide sequence ID" value="NZ_AP014924.1"/>
</dbReference>
<keyword evidence="10 15" id="KW-0460">Magnesium</keyword>
<dbReference type="KEGG" id="lpil:LIP_2497"/>
<dbReference type="PANTHER" id="PTHR10947">
    <property type="entry name" value="PHENYLALANYL-TRNA SYNTHETASE BETA CHAIN AND LEUCINE-RICH REPEAT-CONTAINING PROTEIN 47"/>
    <property type="match status" value="1"/>
</dbReference>
<comment type="similarity">
    <text evidence="2 15">Belongs to the phenylalanyl-tRNA synthetase beta subunit family. Type 1 subfamily.</text>
</comment>
<comment type="cofactor">
    <cofactor evidence="15">
        <name>Mg(2+)</name>
        <dbReference type="ChEBI" id="CHEBI:18420"/>
    </cofactor>
    <text evidence="15">Binds 2 magnesium ions per tetramer.</text>
</comment>
<dbReference type="GO" id="GO:0000287">
    <property type="term" value="F:magnesium ion binding"/>
    <property type="evidence" value="ECO:0007669"/>
    <property type="project" value="UniProtKB-UniRule"/>
</dbReference>
<dbReference type="InterPro" id="IPR012340">
    <property type="entry name" value="NA-bd_OB-fold"/>
</dbReference>
<evidence type="ECO:0000256" key="13">
    <source>
        <dbReference type="ARBA" id="ARBA00023146"/>
    </source>
</evidence>
<dbReference type="SUPFAM" id="SSF54991">
    <property type="entry name" value="Anticodon-binding domain of PheRS"/>
    <property type="match status" value="1"/>
</dbReference>
<keyword evidence="8 15" id="KW-0547">Nucleotide-binding</keyword>
<dbReference type="PROSITE" id="PS51447">
    <property type="entry name" value="FDX_ACB"/>
    <property type="match status" value="1"/>
</dbReference>
<dbReference type="InterPro" id="IPR045864">
    <property type="entry name" value="aa-tRNA-synth_II/BPL/LPL"/>
</dbReference>
<reference evidence="22" key="1">
    <citation type="submission" date="2015-07" db="EMBL/GenBank/DDBJ databases">
        <title>Complete genome sequence and phylogenetic analysis of Limnochorda pilosa.</title>
        <authorList>
            <person name="Watanabe M."/>
            <person name="Kojima H."/>
            <person name="Fukui M."/>
        </authorList>
    </citation>
    <scope>NUCLEOTIDE SEQUENCE [LARGE SCALE GENOMIC DNA]</scope>
    <source>
        <strain evidence="22">HC45</strain>
    </source>
</reference>
<comment type="subunit">
    <text evidence="3 15">Tetramer of two alpha and two beta subunits.</text>
</comment>
<dbReference type="Pfam" id="PF01588">
    <property type="entry name" value="tRNA_bind"/>
    <property type="match status" value="1"/>
</dbReference>
<evidence type="ECO:0000256" key="5">
    <source>
        <dbReference type="ARBA" id="ARBA00022555"/>
    </source>
</evidence>
<dbReference type="InterPro" id="IPR005146">
    <property type="entry name" value="B3/B4_tRNA-bd"/>
</dbReference>
<dbReference type="InterPro" id="IPR020825">
    <property type="entry name" value="Phe-tRNA_synthase-like_B3/B4"/>
</dbReference>
<evidence type="ECO:0000259" key="18">
    <source>
        <dbReference type="PROSITE" id="PS50886"/>
    </source>
</evidence>
<evidence type="ECO:0000256" key="4">
    <source>
        <dbReference type="ARBA" id="ARBA00022490"/>
    </source>
</evidence>